<accession>A0A8R1HIW4</accession>
<reference evidence="2" key="1">
    <citation type="submission" date="2010-08" db="EMBL/GenBank/DDBJ databases">
        <authorList>
            <consortium name="Caenorhabditis japonica Sequencing Consortium"/>
            <person name="Wilson R.K."/>
        </authorList>
    </citation>
    <scope>NUCLEOTIDE SEQUENCE [LARGE SCALE GENOMIC DNA]</scope>
    <source>
        <strain evidence="2">DF5081</strain>
    </source>
</reference>
<dbReference type="Proteomes" id="UP000005237">
    <property type="component" value="Unassembled WGS sequence"/>
</dbReference>
<sequence length="343" mass="39315">MLHTDKLASTHELFAQELQKEFSAALMTVPNRKLTCLILDGEPALNAYSKILEVPSLRCDFHIYAQISRKISREKLKQQKAFIFGELKEGIWKNGILGSFDALEFDTKLEKIHGKIEDVIYNWIKLNRKMLIESSIVSAKLKAGHIVQYGTNNVLESLNAKLKIFIGKARSLIELIEKLSSFCEEELTGIFRAAGGFPDQVKLTNFNDNLTGSDLKQLFDKFYFPCSEVLSWKLPKKLLFESCVYDLARCYSKAQILQVSLVRDFLYIVENTQLAEIEPERFATVRILNEKLNCSLCDNTVWFCQHILRVLMSLPDVERSLRLQQLSKPNNNILTTRPNTGKK</sequence>
<proteinExistence type="predicted"/>
<evidence type="ECO:0000313" key="2">
    <source>
        <dbReference type="Proteomes" id="UP000005237"/>
    </source>
</evidence>
<dbReference type="EnsemblMetazoa" id="CJA02966.1">
    <property type="protein sequence ID" value="CJA02966.1"/>
    <property type="gene ID" value="WBGene00122170"/>
</dbReference>
<keyword evidence="2" id="KW-1185">Reference proteome</keyword>
<organism evidence="1 2">
    <name type="scientific">Caenorhabditis japonica</name>
    <dbReference type="NCBI Taxonomy" id="281687"/>
    <lineage>
        <taxon>Eukaryota</taxon>
        <taxon>Metazoa</taxon>
        <taxon>Ecdysozoa</taxon>
        <taxon>Nematoda</taxon>
        <taxon>Chromadorea</taxon>
        <taxon>Rhabditida</taxon>
        <taxon>Rhabditina</taxon>
        <taxon>Rhabditomorpha</taxon>
        <taxon>Rhabditoidea</taxon>
        <taxon>Rhabditidae</taxon>
        <taxon>Peloderinae</taxon>
        <taxon>Caenorhabditis</taxon>
    </lineage>
</organism>
<reference evidence="1" key="2">
    <citation type="submission" date="2022-06" db="UniProtKB">
        <authorList>
            <consortium name="EnsemblMetazoa"/>
        </authorList>
    </citation>
    <scope>IDENTIFICATION</scope>
    <source>
        <strain evidence="1">DF5081</strain>
    </source>
</reference>
<evidence type="ECO:0000313" key="1">
    <source>
        <dbReference type="EnsemblMetazoa" id="CJA02966.1"/>
    </source>
</evidence>
<name>A0A8R1HIW4_CAEJA</name>
<protein>
    <submittedName>
        <fullName evidence="1">Uncharacterized protein</fullName>
    </submittedName>
</protein>
<dbReference type="AlphaFoldDB" id="A0A8R1HIW4"/>